<dbReference type="InterPro" id="IPR010734">
    <property type="entry name" value="Copine_C"/>
</dbReference>
<dbReference type="Proteomes" id="UP000018040">
    <property type="component" value="Unassembled WGS sequence"/>
</dbReference>
<dbReference type="AlphaFoldDB" id="V6TPT2"/>
<evidence type="ECO:0000259" key="1">
    <source>
        <dbReference type="PROSITE" id="PS50234"/>
    </source>
</evidence>
<dbReference type="PROSITE" id="PS50234">
    <property type="entry name" value="VWFA"/>
    <property type="match status" value="1"/>
</dbReference>
<dbReference type="GO" id="GO:0004842">
    <property type="term" value="F:ubiquitin-protein transferase activity"/>
    <property type="evidence" value="ECO:0007669"/>
    <property type="project" value="TreeGrafter"/>
</dbReference>
<comment type="caution">
    <text evidence="2">The sequence shown here is derived from an EMBL/GenBank/DDBJ whole genome shotgun (WGS) entry which is preliminary data.</text>
</comment>
<evidence type="ECO:0000313" key="2">
    <source>
        <dbReference type="EMBL" id="ESU40357.1"/>
    </source>
</evidence>
<dbReference type="InterPro" id="IPR036465">
    <property type="entry name" value="vWFA_dom_sf"/>
</dbReference>
<dbReference type="VEuPathDB" id="GiardiaDB:QR46_4509"/>
<dbReference type="Gene3D" id="3.40.50.410">
    <property type="entry name" value="von Willebrand factor, type A domain"/>
    <property type="match status" value="1"/>
</dbReference>
<reference evidence="2 3" key="2">
    <citation type="journal article" date="2013" name="Genome Biol. Evol.">
        <title>Genome sequencing of Giardia lamblia genotypes A2 and B isolates (DH and GS) and comparative analysis with the genomes of genotypes A1 and E (WB and Pig).</title>
        <authorList>
            <person name="Adam R.D."/>
            <person name="Dahlstrom E.W."/>
            <person name="Martens C.A."/>
            <person name="Bruno D.P."/>
            <person name="Barbian K.D."/>
            <person name="Ricklefs S.M."/>
            <person name="Hernandez M.M."/>
            <person name="Narla N.P."/>
            <person name="Patel R.B."/>
            <person name="Porcella S.F."/>
            <person name="Nash T.E."/>
        </authorList>
    </citation>
    <scope>NUCLEOTIDE SEQUENCE [LARGE SCALE GENOMIC DNA]</scope>
    <source>
        <strain evidence="2 3">GS</strain>
    </source>
</reference>
<dbReference type="VEuPathDB" id="GiardiaDB:GL50581_1547"/>
<dbReference type="PANTHER" id="PTHR45751:SF11">
    <property type="entry name" value="COPINE FAMILY PROTEIN 2"/>
    <property type="match status" value="1"/>
</dbReference>
<dbReference type="GO" id="GO:0005634">
    <property type="term" value="C:nucleus"/>
    <property type="evidence" value="ECO:0007669"/>
    <property type="project" value="TreeGrafter"/>
</dbReference>
<proteinExistence type="predicted"/>
<dbReference type="VEuPathDB" id="GiardiaDB:GL50803_0029490"/>
<dbReference type="SUPFAM" id="SSF53300">
    <property type="entry name" value="vWA-like"/>
    <property type="match status" value="1"/>
</dbReference>
<sequence length="270" mass="30697">MILNLGMGKVKLATNINTRIRNYYKTYEDLEAGLRKAGVESMQMVVGIDFSKSNEWTGEKSYHKALHDTRGGETPYGKALRIMSRIVHKFDDDDIYPVYRFGCANTKDKPVLPLLYPDQEDPHFEGFDAVKEAYERIAPQIEMSGPTTFAPMIRQAIEISKETGNQYMILVLLTDGDVSNLVEDTKALRDASNYPLSIVTVGLGDGPFKKMRTFDDHVRGRKFDNFQFVDFTKMEAKAKKCESPDLMLATAMMQEIPSQYAFIKRLGYLN</sequence>
<dbReference type="OrthoDB" id="5855668at2759"/>
<dbReference type="GO" id="GO:0016567">
    <property type="term" value="P:protein ubiquitination"/>
    <property type="evidence" value="ECO:0007669"/>
    <property type="project" value="TreeGrafter"/>
</dbReference>
<dbReference type="InterPro" id="IPR002035">
    <property type="entry name" value="VWF_A"/>
</dbReference>
<feature type="domain" description="VWFA" evidence="1">
    <location>
        <begin position="43"/>
        <end position="256"/>
    </location>
</feature>
<organism evidence="2 3">
    <name type="scientific">Giardia intestinalis</name>
    <name type="common">Giardia lamblia</name>
    <dbReference type="NCBI Taxonomy" id="5741"/>
    <lineage>
        <taxon>Eukaryota</taxon>
        <taxon>Metamonada</taxon>
        <taxon>Diplomonadida</taxon>
        <taxon>Hexamitidae</taxon>
        <taxon>Giardiinae</taxon>
        <taxon>Giardia</taxon>
    </lineage>
</organism>
<dbReference type="SMART" id="SM00327">
    <property type="entry name" value="VWA"/>
    <property type="match status" value="1"/>
</dbReference>
<dbReference type="EMBL" id="AHHH01000242">
    <property type="protein sequence ID" value="ESU40357.1"/>
    <property type="molecule type" value="Genomic_DNA"/>
</dbReference>
<name>V6TPT2_GIAIN</name>
<accession>V6TPT2</accession>
<evidence type="ECO:0000313" key="3">
    <source>
        <dbReference type="Proteomes" id="UP000018040"/>
    </source>
</evidence>
<dbReference type="VEuPathDB" id="GiardiaDB:DHA2_29490"/>
<protein>
    <submittedName>
        <fullName evidence="2">Phospholipid-binding Copine Family Protein</fullName>
    </submittedName>
</protein>
<reference evidence="3" key="1">
    <citation type="submission" date="2012-02" db="EMBL/GenBank/DDBJ databases">
        <title>Genome sequencing of Giardia lamblia Genotypes A2 and B isolates (DH and GS) and comparative analysis with the genomes of Genotypes A1 and E (WB and Pig).</title>
        <authorList>
            <person name="Adam R."/>
            <person name="Dahlstrom E."/>
            <person name="Martens C."/>
            <person name="Bruno D."/>
            <person name="Barbian K."/>
            <person name="Porcella S.F."/>
            <person name="Nash T."/>
        </authorList>
    </citation>
    <scope>NUCLEOTIDE SEQUENCE</scope>
    <source>
        <strain evidence="3">GS</strain>
    </source>
</reference>
<dbReference type="PANTHER" id="PTHR45751">
    <property type="entry name" value="COPINE FAMILY PROTEIN 1"/>
    <property type="match status" value="1"/>
</dbReference>
<gene>
    <name evidence="2" type="ORF">GSB_154832</name>
</gene>
<dbReference type="Pfam" id="PF07002">
    <property type="entry name" value="Copine"/>
    <property type="match status" value="1"/>
</dbReference>
<dbReference type="InterPro" id="IPR052079">
    <property type="entry name" value="E3_ligase/Copine_domain"/>
</dbReference>